<reference evidence="3" key="1">
    <citation type="submission" date="2018-06" db="EMBL/GenBank/DDBJ databases">
        <authorList>
            <person name="Zhirakovskaya E."/>
        </authorList>
    </citation>
    <scope>NUCLEOTIDE SEQUENCE</scope>
</reference>
<accession>A0A3B0TGN1</accession>
<evidence type="ECO:0000313" key="3">
    <source>
        <dbReference type="EMBL" id="VAW17811.1"/>
    </source>
</evidence>
<dbReference type="SUPFAM" id="SSF53323">
    <property type="entry name" value="Pyruvate-ferredoxin oxidoreductase, PFOR, domain III"/>
    <property type="match status" value="1"/>
</dbReference>
<evidence type="ECO:0000259" key="2">
    <source>
        <dbReference type="Pfam" id="PF01558"/>
    </source>
</evidence>
<gene>
    <name evidence="3" type="ORF">MNBD_ALPHA09-342</name>
</gene>
<dbReference type="InterPro" id="IPR052554">
    <property type="entry name" value="2-oxoglutarate_synth_KorC"/>
</dbReference>
<proteinExistence type="predicted"/>
<dbReference type="InterPro" id="IPR002869">
    <property type="entry name" value="Pyrv_flavodox_OxRed_cen"/>
</dbReference>
<dbReference type="PANTHER" id="PTHR42730:SF1">
    <property type="entry name" value="2-OXOGLUTARATE SYNTHASE SUBUNIT KORC"/>
    <property type="match status" value="1"/>
</dbReference>
<name>A0A3B0TGN1_9ZZZZ</name>
<evidence type="ECO:0000256" key="1">
    <source>
        <dbReference type="ARBA" id="ARBA00023002"/>
    </source>
</evidence>
<dbReference type="AlphaFoldDB" id="A0A3B0TGN1"/>
<sequence length="182" mass="18996">MSQTEIRFSGSGGQGLNLSASIISATLLMTGKSVAQSQSYEPTSRGGLSRADIVVSDGVSDYPLVTALDYLVILDACAIEVSQGLIRDSAVVLVDELRVPQGPKGKFTLHALPFVATARKLGNERVANIIAIAALARLSGIVPLDLLERAVRARVPGRLLDINLEALEAGYALVPEGTATAA</sequence>
<dbReference type="PANTHER" id="PTHR42730">
    <property type="entry name" value="2-OXOGLUTARATE SYNTHASE SUBUNIT KORC"/>
    <property type="match status" value="1"/>
</dbReference>
<dbReference type="InterPro" id="IPR019752">
    <property type="entry name" value="Pyrv/ketoisovalerate_OxRed_cat"/>
</dbReference>
<dbReference type="Pfam" id="PF01558">
    <property type="entry name" value="POR"/>
    <property type="match status" value="1"/>
</dbReference>
<keyword evidence="1" id="KW-0560">Oxidoreductase</keyword>
<dbReference type="EMBL" id="UOEM01000108">
    <property type="protein sequence ID" value="VAW17811.1"/>
    <property type="molecule type" value="Genomic_DNA"/>
</dbReference>
<feature type="domain" description="Pyruvate/ketoisovalerate oxidoreductase catalytic" evidence="2">
    <location>
        <begin position="12"/>
        <end position="172"/>
    </location>
</feature>
<dbReference type="Gene3D" id="3.40.920.10">
    <property type="entry name" value="Pyruvate-ferredoxin oxidoreductase, PFOR, domain III"/>
    <property type="match status" value="1"/>
</dbReference>
<dbReference type="GO" id="GO:0016903">
    <property type="term" value="F:oxidoreductase activity, acting on the aldehyde or oxo group of donors"/>
    <property type="evidence" value="ECO:0007669"/>
    <property type="project" value="InterPro"/>
</dbReference>
<organism evidence="3">
    <name type="scientific">hydrothermal vent metagenome</name>
    <dbReference type="NCBI Taxonomy" id="652676"/>
    <lineage>
        <taxon>unclassified sequences</taxon>
        <taxon>metagenomes</taxon>
        <taxon>ecological metagenomes</taxon>
    </lineage>
</organism>
<protein>
    <recommendedName>
        <fullName evidence="2">Pyruvate/ketoisovalerate oxidoreductase catalytic domain-containing protein</fullName>
    </recommendedName>
</protein>